<proteinExistence type="predicted"/>
<gene>
    <name evidence="1" type="ORF">Sradi_2041900</name>
</gene>
<sequence length="109" mass="12288">MFFAYECGEGFDEYQKLCMIDVVYNNSDVEEGNIDGNEALPLKIRQPGFDDCDDVEIEEKMDFQADFEQVENESEDENNGGEVMKDIDVGSSSINAQKKGLKLFGVQII</sequence>
<evidence type="ECO:0000313" key="1">
    <source>
        <dbReference type="EMBL" id="KAL0404011.1"/>
    </source>
</evidence>
<comment type="caution">
    <text evidence="1">The sequence shown here is derived from an EMBL/GenBank/DDBJ whole genome shotgun (WGS) entry which is preliminary data.</text>
</comment>
<reference evidence="1" key="1">
    <citation type="submission" date="2020-06" db="EMBL/GenBank/DDBJ databases">
        <authorList>
            <person name="Li T."/>
            <person name="Hu X."/>
            <person name="Zhang T."/>
            <person name="Song X."/>
            <person name="Zhang H."/>
            <person name="Dai N."/>
            <person name="Sheng W."/>
            <person name="Hou X."/>
            <person name="Wei L."/>
        </authorList>
    </citation>
    <scope>NUCLEOTIDE SEQUENCE</scope>
    <source>
        <strain evidence="1">G02</strain>
        <tissue evidence="1">Leaf</tissue>
    </source>
</reference>
<accession>A0AAW2TKA6</accession>
<organism evidence="1">
    <name type="scientific">Sesamum radiatum</name>
    <name type="common">Black benniseed</name>
    <dbReference type="NCBI Taxonomy" id="300843"/>
    <lineage>
        <taxon>Eukaryota</taxon>
        <taxon>Viridiplantae</taxon>
        <taxon>Streptophyta</taxon>
        <taxon>Embryophyta</taxon>
        <taxon>Tracheophyta</taxon>
        <taxon>Spermatophyta</taxon>
        <taxon>Magnoliopsida</taxon>
        <taxon>eudicotyledons</taxon>
        <taxon>Gunneridae</taxon>
        <taxon>Pentapetalae</taxon>
        <taxon>asterids</taxon>
        <taxon>lamiids</taxon>
        <taxon>Lamiales</taxon>
        <taxon>Pedaliaceae</taxon>
        <taxon>Sesamum</taxon>
    </lineage>
</organism>
<reference evidence="1" key="2">
    <citation type="journal article" date="2024" name="Plant">
        <title>Genomic evolution and insights into agronomic trait innovations of Sesamum species.</title>
        <authorList>
            <person name="Miao H."/>
            <person name="Wang L."/>
            <person name="Qu L."/>
            <person name="Liu H."/>
            <person name="Sun Y."/>
            <person name="Le M."/>
            <person name="Wang Q."/>
            <person name="Wei S."/>
            <person name="Zheng Y."/>
            <person name="Lin W."/>
            <person name="Duan Y."/>
            <person name="Cao H."/>
            <person name="Xiong S."/>
            <person name="Wang X."/>
            <person name="Wei L."/>
            <person name="Li C."/>
            <person name="Ma Q."/>
            <person name="Ju M."/>
            <person name="Zhao R."/>
            <person name="Li G."/>
            <person name="Mu C."/>
            <person name="Tian Q."/>
            <person name="Mei H."/>
            <person name="Zhang T."/>
            <person name="Gao T."/>
            <person name="Zhang H."/>
        </authorList>
    </citation>
    <scope>NUCLEOTIDE SEQUENCE</scope>
    <source>
        <strain evidence="1">G02</strain>
    </source>
</reference>
<dbReference type="EMBL" id="JACGWJ010000008">
    <property type="protein sequence ID" value="KAL0404011.1"/>
    <property type="molecule type" value="Genomic_DNA"/>
</dbReference>
<dbReference type="AlphaFoldDB" id="A0AAW2TKA6"/>
<name>A0AAW2TKA6_SESRA</name>
<protein>
    <submittedName>
        <fullName evidence="1">Uncharacterized protein</fullName>
    </submittedName>
</protein>